<reference evidence="3 4" key="1">
    <citation type="submission" date="2016-10" db="EMBL/GenBank/DDBJ databases">
        <authorList>
            <person name="Varghese N."/>
            <person name="Submissions S."/>
        </authorList>
    </citation>
    <scope>NUCLEOTIDE SEQUENCE [LARGE SCALE GENOMIC DNA]</scope>
    <source>
        <strain evidence="3 4">DSW-5</strain>
    </source>
</reference>
<dbReference type="PANTHER" id="PTHR42850">
    <property type="entry name" value="METALLOPHOSPHOESTERASE"/>
    <property type="match status" value="1"/>
</dbReference>
<dbReference type="InterPro" id="IPR024654">
    <property type="entry name" value="Calcineurin-like_PHP_lpxH"/>
</dbReference>
<dbReference type="InterPro" id="IPR011152">
    <property type="entry name" value="Pesterase_MJ0912"/>
</dbReference>
<dbReference type="Pfam" id="PF12850">
    <property type="entry name" value="Metallophos_2"/>
    <property type="match status" value="1"/>
</dbReference>
<protein>
    <submittedName>
        <fullName evidence="3">Calcineurin-like phosphoesterase superfamily domain-containing protein</fullName>
    </submittedName>
</protein>
<evidence type="ECO:0000259" key="2">
    <source>
        <dbReference type="Pfam" id="PF12850"/>
    </source>
</evidence>
<comment type="similarity">
    <text evidence="1">Belongs to the metallophosphoesterase superfamily. YfcE family.</text>
</comment>
<proteinExistence type="inferred from homology"/>
<dbReference type="PIRSF" id="PIRSF000883">
    <property type="entry name" value="Pesterase_MJ0912"/>
    <property type="match status" value="1"/>
</dbReference>
<dbReference type="RefSeq" id="WP_053974145.1">
    <property type="nucleotide sequence ID" value="NZ_FNUE01000001.1"/>
</dbReference>
<evidence type="ECO:0000313" key="3">
    <source>
        <dbReference type="EMBL" id="SED97929.1"/>
    </source>
</evidence>
<feature type="domain" description="Calcineurin-like phosphoesterase" evidence="2">
    <location>
        <begin position="28"/>
        <end position="212"/>
    </location>
</feature>
<dbReference type="PANTHER" id="PTHR42850:SF2">
    <property type="entry name" value="BLL5683 PROTEIN"/>
    <property type="match status" value="1"/>
</dbReference>
<dbReference type="EMBL" id="FNUE01000001">
    <property type="protein sequence ID" value="SED97929.1"/>
    <property type="molecule type" value="Genomic_DNA"/>
</dbReference>
<comment type="caution">
    <text evidence="3">The sequence shown here is derived from an EMBL/GenBank/DDBJ whole genome shotgun (WGS) entry which is preliminary data.</text>
</comment>
<dbReference type="InterPro" id="IPR029052">
    <property type="entry name" value="Metallo-depent_PP-like"/>
</dbReference>
<dbReference type="InterPro" id="IPR050126">
    <property type="entry name" value="Ap4A_hydrolase"/>
</dbReference>
<name>A0A1H5F3F9_9FLAO</name>
<gene>
    <name evidence="3" type="ORF">SAMN05444353_0202</name>
</gene>
<dbReference type="SUPFAM" id="SSF56300">
    <property type="entry name" value="Metallo-dependent phosphatases"/>
    <property type="match status" value="1"/>
</dbReference>
<dbReference type="CDD" id="cd00838">
    <property type="entry name" value="MPP_superfamily"/>
    <property type="match status" value="1"/>
</dbReference>
<evidence type="ECO:0000313" key="4">
    <source>
        <dbReference type="Proteomes" id="UP000183071"/>
    </source>
</evidence>
<dbReference type="Proteomes" id="UP000183071">
    <property type="component" value="Unassembled WGS sequence"/>
</dbReference>
<sequence>MDQITENLGKKSGKMLLFGGVYSNLQALEALKQIAEQEDIAPENCICTGDIVGYCAQPEETVQLFKLWGVKSIVGNVEIQLRENADDCGCDFREGSRCDGFSQLWYPYAQSKLSENSLDFLKTLPNYINFSYADKQVSVVHGSYFNVSEFIFKSTPWQVKQPNFEATKSNVIVAGHCGLPFHHEQNKRLWLNPGVIGMPANDGNPSVWYAIVDDTQSTLSFTHKTLNYNYKLTSKLMQNGLLPKEYSRTIVTGIWDNTEILPAIESGLQGFGIQL</sequence>
<organism evidence="3 4">
    <name type="scientific">Polaribacter dokdonensis DSW-5</name>
    <dbReference type="NCBI Taxonomy" id="1300348"/>
    <lineage>
        <taxon>Bacteria</taxon>
        <taxon>Pseudomonadati</taxon>
        <taxon>Bacteroidota</taxon>
        <taxon>Flavobacteriia</taxon>
        <taxon>Flavobacteriales</taxon>
        <taxon>Flavobacteriaceae</taxon>
    </lineage>
</organism>
<keyword evidence="4" id="KW-1185">Reference proteome</keyword>
<dbReference type="Gene3D" id="3.60.21.10">
    <property type="match status" value="1"/>
</dbReference>
<accession>A0A1H5F3F9</accession>
<evidence type="ECO:0000256" key="1">
    <source>
        <dbReference type="ARBA" id="ARBA00008950"/>
    </source>
</evidence>